<dbReference type="Gene3D" id="3.40.830.10">
    <property type="entry name" value="LigB-like"/>
    <property type="match status" value="1"/>
</dbReference>
<dbReference type="Proteomes" id="UP001178507">
    <property type="component" value="Unassembled WGS sequence"/>
</dbReference>
<comment type="similarity">
    <text evidence="1">Belongs to the MEMO1 family.</text>
</comment>
<dbReference type="PANTHER" id="PTHR11060:SF0">
    <property type="entry name" value="PROTEIN MEMO1"/>
    <property type="match status" value="1"/>
</dbReference>
<keyword evidence="3" id="KW-1185">Reference proteome</keyword>
<proteinExistence type="inferred from homology"/>
<reference evidence="2" key="1">
    <citation type="submission" date="2023-08" db="EMBL/GenBank/DDBJ databases">
        <authorList>
            <person name="Chen Y."/>
            <person name="Shah S."/>
            <person name="Dougan E. K."/>
            <person name="Thang M."/>
            <person name="Chan C."/>
        </authorList>
    </citation>
    <scope>NUCLEOTIDE SEQUENCE</scope>
</reference>
<dbReference type="EMBL" id="CAUJNA010001779">
    <property type="protein sequence ID" value="CAJ1388912.1"/>
    <property type="molecule type" value="Genomic_DNA"/>
</dbReference>
<evidence type="ECO:0000313" key="3">
    <source>
        <dbReference type="Proteomes" id="UP001178507"/>
    </source>
</evidence>
<dbReference type="CDD" id="cd07361">
    <property type="entry name" value="MEMO_like"/>
    <property type="match status" value="1"/>
</dbReference>
<dbReference type="AlphaFoldDB" id="A0AA36IKB1"/>
<dbReference type="PANTHER" id="PTHR11060">
    <property type="entry name" value="PROTEIN MEMO1"/>
    <property type="match status" value="1"/>
</dbReference>
<evidence type="ECO:0008006" key="4">
    <source>
        <dbReference type="Google" id="ProtNLM"/>
    </source>
</evidence>
<accession>A0AA36IKB1</accession>
<protein>
    <recommendedName>
        <fullName evidence="4">AmmeMemoRadiSam system protein B</fullName>
    </recommendedName>
</protein>
<name>A0AA36IKB1_9DINO</name>
<evidence type="ECO:0000256" key="1">
    <source>
        <dbReference type="ARBA" id="ARBA00006315"/>
    </source>
</evidence>
<evidence type="ECO:0000313" key="2">
    <source>
        <dbReference type="EMBL" id="CAJ1388912.1"/>
    </source>
</evidence>
<gene>
    <name evidence="2" type="ORF">EVOR1521_LOCUS14661</name>
</gene>
<dbReference type="Pfam" id="PF01875">
    <property type="entry name" value="Memo"/>
    <property type="match status" value="1"/>
</dbReference>
<comment type="caution">
    <text evidence="2">The sequence shown here is derived from an EMBL/GenBank/DDBJ whole genome shotgun (WGS) entry which is preliminary data.</text>
</comment>
<organism evidence="2 3">
    <name type="scientific">Effrenium voratum</name>
    <dbReference type="NCBI Taxonomy" id="2562239"/>
    <lineage>
        <taxon>Eukaryota</taxon>
        <taxon>Sar</taxon>
        <taxon>Alveolata</taxon>
        <taxon>Dinophyceae</taxon>
        <taxon>Suessiales</taxon>
        <taxon>Symbiodiniaceae</taxon>
        <taxon>Effrenium</taxon>
    </lineage>
</organism>
<dbReference type="InterPro" id="IPR002737">
    <property type="entry name" value="MEMO1_fam"/>
</dbReference>
<dbReference type="NCBIfam" id="TIGR04336">
    <property type="entry name" value="AmmeMemoSam_B"/>
    <property type="match status" value="1"/>
</dbReference>
<sequence>MADAQSGAPSALLAEIEAAYVSPFGPGSLPSRPRTLKSPPNFMLLVSHGAACDSFPIVAHAYHRLAEEGIPPTVLIIGTNHRCLGANIALSRRPWRSPLGTSQVDTELLQSFLDSGYVVDEQGHAAEHSIENQLPFLQHLAPEVRILALGLAQLSFAEAQNLARDVARITADRNVLILATTDYLHAGEGYYDQPPRGLHLHEFIRQRDAPVLAAVAALDSELLLRTAGATGMCGLWPAVVLLLAAQELGFTECQLLKYAVSGEARAC</sequence>